<evidence type="ECO:0000313" key="11">
    <source>
        <dbReference type="Ensembl" id="ENSLLEP00000026681.1"/>
    </source>
</evidence>
<name>A0A8C5PRG7_9ANUR</name>
<keyword evidence="3 7" id="KW-0245">EGF-like domain</keyword>
<evidence type="ECO:0000256" key="4">
    <source>
        <dbReference type="ARBA" id="ARBA00023030"/>
    </source>
</evidence>
<protein>
    <recommendedName>
        <fullName evidence="10">EGF-like domain-containing protein</fullName>
    </recommendedName>
</protein>
<feature type="disulfide bond" evidence="7">
    <location>
        <begin position="83"/>
        <end position="92"/>
    </location>
</feature>
<dbReference type="GeneTree" id="ENSGT00940000160058"/>
<dbReference type="PROSITE" id="PS50026">
    <property type="entry name" value="EGF_3"/>
    <property type="match status" value="1"/>
</dbReference>
<feature type="chain" id="PRO_5034035377" description="EGF-like domain-containing protein" evidence="9">
    <location>
        <begin position="34"/>
        <end position="181"/>
    </location>
</feature>
<reference evidence="11" key="1">
    <citation type="submission" date="2025-08" db="UniProtKB">
        <authorList>
            <consortium name="Ensembl"/>
        </authorList>
    </citation>
    <scope>IDENTIFICATION</scope>
</reference>
<feature type="transmembrane region" description="Helical" evidence="8">
    <location>
        <begin position="108"/>
        <end position="134"/>
    </location>
</feature>
<dbReference type="AlphaFoldDB" id="A0A8C5PRG7"/>
<dbReference type="GO" id="GO:0045840">
    <property type="term" value="P:positive regulation of mitotic nuclear division"/>
    <property type="evidence" value="ECO:0007669"/>
    <property type="project" value="TreeGrafter"/>
</dbReference>
<evidence type="ECO:0000256" key="3">
    <source>
        <dbReference type="ARBA" id="ARBA00022536"/>
    </source>
</evidence>
<dbReference type="Gene3D" id="2.10.25.10">
    <property type="entry name" value="Laminin"/>
    <property type="match status" value="1"/>
</dbReference>
<comment type="caution">
    <text evidence="7">Lacks conserved residue(s) required for the propagation of feature annotation.</text>
</comment>
<dbReference type="PANTHER" id="PTHR10740">
    <property type="entry name" value="TRANSFORMING GROWTH FACTOR ALPHA"/>
    <property type="match status" value="1"/>
</dbReference>
<dbReference type="InterPro" id="IPR000742">
    <property type="entry name" value="EGF"/>
</dbReference>
<evidence type="ECO:0000256" key="9">
    <source>
        <dbReference type="SAM" id="SignalP"/>
    </source>
</evidence>
<dbReference type="GO" id="GO:0005154">
    <property type="term" value="F:epidermal growth factor receptor binding"/>
    <property type="evidence" value="ECO:0007669"/>
    <property type="project" value="TreeGrafter"/>
</dbReference>
<proteinExistence type="predicted"/>
<dbReference type="SUPFAM" id="SSF57196">
    <property type="entry name" value="EGF/Laminin"/>
    <property type="match status" value="1"/>
</dbReference>
<evidence type="ECO:0000256" key="6">
    <source>
        <dbReference type="ARBA" id="ARBA00023246"/>
    </source>
</evidence>
<keyword evidence="5 7" id="KW-1015">Disulfide bond</keyword>
<keyword evidence="2" id="KW-0964">Secreted</keyword>
<dbReference type="PROSITE" id="PS01186">
    <property type="entry name" value="EGF_2"/>
    <property type="match status" value="1"/>
</dbReference>
<feature type="signal peptide" evidence="9">
    <location>
        <begin position="1"/>
        <end position="33"/>
    </location>
</feature>
<dbReference type="FunFam" id="2.10.25.10:FF:000182">
    <property type="entry name" value="Protransforming growth factor alpha"/>
    <property type="match status" value="1"/>
</dbReference>
<accession>A0A8C5PRG7</accession>
<keyword evidence="8" id="KW-0812">Transmembrane</keyword>
<dbReference type="GO" id="GO:0005615">
    <property type="term" value="C:extracellular space"/>
    <property type="evidence" value="ECO:0007669"/>
    <property type="project" value="UniProtKB-ARBA"/>
</dbReference>
<evidence type="ECO:0000259" key="10">
    <source>
        <dbReference type="PROSITE" id="PS50026"/>
    </source>
</evidence>
<dbReference type="PRINTS" id="PR00009">
    <property type="entry name" value="EGFTGF"/>
</dbReference>
<keyword evidence="8" id="KW-0472">Membrane</keyword>
<keyword evidence="4" id="KW-0339">Growth factor</keyword>
<dbReference type="PANTHER" id="PTHR10740:SF1">
    <property type="entry name" value="PROTRANSFORMING GROWTH FACTOR ALPHA"/>
    <property type="match status" value="1"/>
</dbReference>
<keyword evidence="8" id="KW-1133">Transmembrane helix</keyword>
<reference evidence="11" key="2">
    <citation type="submission" date="2025-09" db="UniProtKB">
        <authorList>
            <consortium name="Ensembl"/>
        </authorList>
    </citation>
    <scope>IDENTIFICATION</scope>
</reference>
<evidence type="ECO:0000256" key="5">
    <source>
        <dbReference type="ARBA" id="ARBA00023157"/>
    </source>
</evidence>
<keyword evidence="9" id="KW-0732">Signal</keyword>
<dbReference type="PROSITE" id="PS51257">
    <property type="entry name" value="PROKAR_LIPOPROTEIN"/>
    <property type="match status" value="1"/>
</dbReference>
<feature type="domain" description="EGF-like" evidence="10">
    <location>
        <begin position="53"/>
        <end position="93"/>
    </location>
</feature>
<evidence type="ECO:0000256" key="7">
    <source>
        <dbReference type="PROSITE-ProRule" id="PRU00076"/>
    </source>
</evidence>
<dbReference type="GO" id="GO:0051781">
    <property type="term" value="P:positive regulation of cell division"/>
    <property type="evidence" value="ECO:0007669"/>
    <property type="project" value="UniProtKB-KW"/>
</dbReference>
<dbReference type="GO" id="GO:0008083">
    <property type="term" value="F:growth factor activity"/>
    <property type="evidence" value="ECO:0007669"/>
    <property type="project" value="UniProtKB-KW"/>
</dbReference>
<comment type="subcellular location">
    <subcellularLocation>
        <location evidence="1">Secreted</location>
        <location evidence="1">Extracellular space</location>
    </subcellularLocation>
</comment>
<dbReference type="PROSITE" id="PS00022">
    <property type="entry name" value="EGF_1"/>
    <property type="match status" value="1"/>
</dbReference>
<keyword evidence="12" id="KW-1185">Reference proteome</keyword>
<evidence type="ECO:0000256" key="8">
    <source>
        <dbReference type="SAM" id="Phobius"/>
    </source>
</evidence>
<dbReference type="OrthoDB" id="9946464at2759"/>
<evidence type="ECO:0000256" key="2">
    <source>
        <dbReference type="ARBA" id="ARBA00022525"/>
    </source>
</evidence>
<sequence length="181" mass="20279">MEQRRLDLPRVSSSDFAMLLQLLLLAGIAACFGQNSTDIMNTTLAVKASPQAMFANCPDTHSEFCYHGTCRFLVSEWEPSCICFSGYFGSRCQYIDFLQVMAVDPRTFAVVALMVTFLVLLTVTSSTCFGIYLYRKRKKNRKGRLQTTNAPVPPEDINCEASRRLCPSNVHQPVLEEVSTT</sequence>
<organism evidence="11 12">
    <name type="scientific">Leptobrachium leishanense</name>
    <name type="common">Leishan spiny toad</name>
    <dbReference type="NCBI Taxonomy" id="445787"/>
    <lineage>
        <taxon>Eukaryota</taxon>
        <taxon>Metazoa</taxon>
        <taxon>Chordata</taxon>
        <taxon>Craniata</taxon>
        <taxon>Vertebrata</taxon>
        <taxon>Euteleostomi</taxon>
        <taxon>Amphibia</taxon>
        <taxon>Batrachia</taxon>
        <taxon>Anura</taxon>
        <taxon>Pelobatoidea</taxon>
        <taxon>Megophryidae</taxon>
        <taxon>Leptobrachium</taxon>
    </lineage>
</organism>
<dbReference type="Ensembl" id="ENSLLET00000027719.1">
    <property type="protein sequence ID" value="ENSLLEP00000026681.1"/>
    <property type="gene ID" value="ENSLLEG00000016940.1"/>
</dbReference>
<evidence type="ECO:0000313" key="12">
    <source>
        <dbReference type="Proteomes" id="UP000694569"/>
    </source>
</evidence>
<keyword evidence="6" id="KW-0497">Mitogen</keyword>
<dbReference type="GO" id="GO:0007173">
    <property type="term" value="P:epidermal growth factor receptor signaling pathway"/>
    <property type="evidence" value="ECO:0007669"/>
    <property type="project" value="TreeGrafter"/>
</dbReference>
<evidence type="ECO:0000256" key="1">
    <source>
        <dbReference type="ARBA" id="ARBA00004239"/>
    </source>
</evidence>
<dbReference type="GO" id="GO:0008284">
    <property type="term" value="P:positive regulation of cell population proliferation"/>
    <property type="evidence" value="ECO:0007669"/>
    <property type="project" value="TreeGrafter"/>
</dbReference>
<dbReference type="Proteomes" id="UP000694569">
    <property type="component" value="Unplaced"/>
</dbReference>